<evidence type="ECO:0000313" key="10">
    <source>
        <dbReference type="Proteomes" id="UP000219974"/>
    </source>
</evidence>
<feature type="compositionally biased region" description="Basic and acidic residues" evidence="2">
    <location>
        <begin position="275"/>
        <end position="301"/>
    </location>
</feature>
<dbReference type="Proteomes" id="UP000220214">
    <property type="component" value="Chromosome 14"/>
</dbReference>
<dbReference type="AlphaFoldDB" id="A0A0Z0APB7"/>
<dbReference type="EMBL" id="LT608262">
    <property type="protein sequence ID" value="SCO64171.1"/>
    <property type="molecule type" value="Genomic_DNA"/>
</dbReference>
<evidence type="ECO:0000256" key="2">
    <source>
        <dbReference type="SAM" id="MobiDB-lite"/>
    </source>
</evidence>
<reference evidence="3 8" key="1">
    <citation type="submission" date="2016-02" db="EMBL/GenBank/DDBJ databases">
        <authorList>
            <consortium name="Pathogen Informatics"/>
        </authorList>
    </citation>
    <scope>NUCLEOTIDE SEQUENCE [LARGE SCALE GENOMIC DNA]</scope>
    <source>
        <strain evidence="3 8">K173</strain>
        <strain evidence="4 12">NK65 ny</strain>
        <strain evidence="5 11">NK65e</strain>
        <strain evidence="7 9">SP11 Antwerpcl1</strain>
        <strain evidence="6 10">SP11 RLL</strain>
    </source>
</reference>
<accession>A0A0Z0APB7</accession>
<dbReference type="OMA" id="NGMVYDD"/>
<evidence type="ECO:0000313" key="6">
    <source>
        <dbReference type="EMBL" id="SCO62612.1"/>
    </source>
</evidence>
<sequence length="601" mass="70935">MENSARYYYDAPNGKWWYFEVLSREWIECEETGNEELPTNDTVIENNFTQECSKKHTLNKCQKSVEKKKINYKSYRNHKYIDRRTELNINGAQKEQGDYSLKKNVPNTNTTSNNVNDKSDKNEPPNDLDDSVNIANNEVTNVLHFSKKNMKRIQNKNNIEHSEESMKKNDDDTQYYSEIHNTENNYDYKDEYLTDKNNNTYDINSCDDKNPLKWENENNNYDKDNTYYDEECINYDESGEYYYENEDPYEENANSQVYETYDEHASYDGYENYGEYEKNGEKDIYNEKEKDKREDDIKNEKNDEEINKNKLYINGENDYNKNPINIEQDDNINSTNDNVSCLSKSQSDNQTLNDESIIKNVEYNKERNISNSFSSHCSKDSNELSEKINSLLKYSSNNFSSHQEDSSVILENLLSRSYTRVDYLNSINMTEKKNKIEHNDSLHKSNSKMNKTEESTGFIDSDKINNNNNSNKEDWIKKKQNSFNENNDPLYNDNEINCVPFVRRATRKLTFKNQGGLSGCLKLVHEKKKELLSSAQNDVSDMEIKIANFKRRARELAQRYKTKNKSSNDQTKAPSEKVRFEDIVFQAQKQKRELQEKGRFQ</sequence>
<dbReference type="Proteomes" id="UP000516480">
    <property type="component" value="Chromosome 14"/>
</dbReference>
<dbReference type="Proteomes" id="UP000219974">
    <property type="component" value="Chromosome 14"/>
</dbReference>
<proteinExistence type="predicted"/>
<evidence type="ECO:0000313" key="4">
    <source>
        <dbReference type="EMBL" id="SCM26369.1"/>
    </source>
</evidence>
<evidence type="ECO:0000313" key="8">
    <source>
        <dbReference type="Proteomes" id="UP000069549"/>
    </source>
</evidence>
<feature type="compositionally biased region" description="Low complexity" evidence="2">
    <location>
        <begin position="102"/>
        <end position="116"/>
    </location>
</feature>
<feature type="region of interest" description="Disordered" evidence="2">
    <location>
        <begin position="272"/>
        <end position="301"/>
    </location>
</feature>
<dbReference type="Proteomes" id="UP000069549">
    <property type="component" value="Chromosome 14"/>
</dbReference>
<gene>
    <name evidence="3" type="ORF">PBK173_000451900</name>
    <name evidence="5" type="ORF">PBNK65E_000441900</name>
    <name evidence="4" type="ORF">PBNK65NY_000440700</name>
    <name evidence="7" type="ORF">PBSP11A_000441400</name>
    <name evidence="6" type="ORF">PBSP11RLL_000440900</name>
</gene>
<organism evidence="3 8">
    <name type="scientific">Plasmodium berghei</name>
    <dbReference type="NCBI Taxonomy" id="5821"/>
    <lineage>
        <taxon>Eukaryota</taxon>
        <taxon>Sar</taxon>
        <taxon>Alveolata</taxon>
        <taxon>Apicomplexa</taxon>
        <taxon>Aconoidasida</taxon>
        <taxon>Haemosporida</taxon>
        <taxon>Plasmodiidae</taxon>
        <taxon>Plasmodium</taxon>
        <taxon>Plasmodium (Vinckeia)</taxon>
    </lineage>
</organism>
<keyword evidence="1" id="KW-0175">Coiled coil</keyword>
<evidence type="ECO:0000313" key="7">
    <source>
        <dbReference type="EMBL" id="SCO64171.1"/>
    </source>
</evidence>
<dbReference type="EMBL" id="LT608278">
    <property type="protein sequence ID" value="SCO62612.1"/>
    <property type="molecule type" value="Genomic_DNA"/>
</dbReference>
<dbReference type="Proteomes" id="UP000219860">
    <property type="component" value="Chromosome 14"/>
</dbReference>
<dbReference type="EMBL" id="LT608150">
    <property type="protein sequence ID" value="SCM26369.1"/>
    <property type="molecule type" value="Genomic_DNA"/>
</dbReference>
<feature type="coiled-coil region" evidence="1">
    <location>
        <begin position="525"/>
        <end position="597"/>
    </location>
</feature>
<name>A0A0Z0APB7_PLABE</name>
<feature type="region of interest" description="Disordered" evidence="2">
    <location>
        <begin position="438"/>
        <end position="464"/>
    </location>
</feature>
<evidence type="ECO:0000313" key="9">
    <source>
        <dbReference type="Proteomes" id="UP000219860"/>
    </source>
</evidence>
<dbReference type="VEuPathDB" id="PlasmoDB:PBANKA_1424500"/>
<feature type="region of interest" description="Disordered" evidence="2">
    <location>
        <begin position="86"/>
        <end position="131"/>
    </location>
</feature>
<protein>
    <submittedName>
        <fullName evidence="3">Uncharacterized protein</fullName>
    </submittedName>
</protein>
<evidence type="ECO:0000313" key="3">
    <source>
        <dbReference type="EMBL" id="CXJ17339.1"/>
    </source>
</evidence>
<dbReference type="EMBL" id="LT614640">
    <property type="protein sequence ID" value="SCN28419.1"/>
    <property type="molecule type" value="Genomic_DNA"/>
</dbReference>
<evidence type="ECO:0000313" key="5">
    <source>
        <dbReference type="EMBL" id="SCN28419.1"/>
    </source>
</evidence>
<evidence type="ECO:0000256" key="1">
    <source>
        <dbReference type="SAM" id="Coils"/>
    </source>
</evidence>
<dbReference type="EMBL" id="LT160034">
    <property type="protein sequence ID" value="CXJ17339.1"/>
    <property type="molecule type" value="Genomic_DNA"/>
</dbReference>
<evidence type="ECO:0000313" key="11">
    <source>
        <dbReference type="Proteomes" id="UP000220214"/>
    </source>
</evidence>
<evidence type="ECO:0000313" key="12">
    <source>
        <dbReference type="Proteomes" id="UP000516480"/>
    </source>
</evidence>
<dbReference type="OrthoDB" id="386891at2759"/>